<gene>
    <name evidence="2" type="ORF">PCO31111_02185</name>
</gene>
<dbReference type="Proteomes" id="UP000383971">
    <property type="component" value="Unassembled WGS sequence"/>
</dbReference>
<feature type="transmembrane region" description="Helical" evidence="1">
    <location>
        <begin position="251"/>
        <end position="270"/>
    </location>
</feature>
<evidence type="ECO:0000313" key="3">
    <source>
        <dbReference type="Proteomes" id="UP000383971"/>
    </source>
</evidence>
<dbReference type="AlphaFoldDB" id="A0A5E4UNY0"/>
<keyword evidence="1" id="KW-0812">Transmembrane</keyword>
<keyword evidence="1" id="KW-0472">Membrane</keyword>
<proteinExistence type="predicted"/>
<name>A0A5E4UNY0_9BURK</name>
<dbReference type="RefSeq" id="WP_150584914.1">
    <property type="nucleotide sequence ID" value="NZ_CABPSE010000006.1"/>
</dbReference>
<sequence length="299" mass="33778">MSHPVFLESPPWPRMPEGRKGELKTYFSADGPSLKANAHIPLFWRALFAADDIHFAYVIDDFDPDDAALEREAFLKTATQAERDAKYPYLVTTKALALARTTRRRDHLIELVGERFRPIYDAFVDYIATAYGPFVLVRTSGLPDVTDATERLVTELEQITALDHGTRVHADLSREIENLKRAADTDTVWRTTGMGAPRAEVNPWPSQSLVKAFPACAPRAPRNRHAATISPDSQHPVEAHRYRDPNRLDKVREWVAIFVFAGIFVCAWAATRAIWQSMLATAIATAAMVWLLVRVRRIE</sequence>
<accession>A0A5E4UNY0</accession>
<keyword evidence="1" id="KW-1133">Transmembrane helix</keyword>
<evidence type="ECO:0000256" key="1">
    <source>
        <dbReference type="SAM" id="Phobius"/>
    </source>
</evidence>
<dbReference type="EMBL" id="CABPSE010000006">
    <property type="protein sequence ID" value="VVE01672.1"/>
    <property type="molecule type" value="Genomic_DNA"/>
</dbReference>
<feature type="transmembrane region" description="Helical" evidence="1">
    <location>
        <begin position="276"/>
        <end position="293"/>
    </location>
</feature>
<evidence type="ECO:0000313" key="2">
    <source>
        <dbReference type="EMBL" id="VVE01672.1"/>
    </source>
</evidence>
<reference evidence="2 3" key="1">
    <citation type="submission" date="2019-08" db="EMBL/GenBank/DDBJ databases">
        <authorList>
            <person name="Peeters C."/>
        </authorList>
    </citation>
    <scope>NUCLEOTIDE SEQUENCE [LARGE SCALE GENOMIC DNA]</scope>
    <source>
        <strain evidence="2 3">LMG 31111</strain>
    </source>
</reference>
<organism evidence="2 3">
    <name type="scientific">Pandoraea communis</name>
    <dbReference type="NCBI Taxonomy" id="2508297"/>
    <lineage>
        <taxon>Bacteria</taxon>
        <taxon>Pseudomonadati</taxon>
        <taxon>Pseudomonadota</taxon>
        <taxon>Betaproteobacteria</taxon>
        <taxon>Burkholderiales</taxon>
        <taxon>Burkholderiaceae</taxon>
        <taxon>Pandoraea</taxon>
    </lineage>
</organism>
<keyword evidence="3" id="KW-1185">Reference proteome</keyword>
<protein>
    <submittedName>
        <fullName evidence="2">Uncharacterized protein</fullName>
    </submittedName>
</protein>